<evidence type="ECO:0000256" key="1">
    <source>
        <dbReference type="SAM" id="MobiDB-lite"/>
    </source>
</evidence>
<dbReference type="VEuPathDB" id="FungiDB:An03g00620"/>
<reference evidence="2" key="1">
    <citation type="submission" date="2025-02" db="EMBL/GenBank/DDBJ databases">
        <authorList>
            <consortium name="NCBI Genome Project"/>
        </authorList>
    </citation>
    <scope>NUCLEOTIDE SEQUENCE</scope>
</reference>
<organism evidence="2">
    <name type="scientific">Aspergillus niger</name>
    <dbReference type="NCBI Taxonomy" id="5061"/>
    <lineage>
        <taxon>Eukaryota</taxon>
        <taxon>Fungi</taxon>
        <taxon>Dikarya</taxon>
        <taxon>Ascomycota</taxon>
        <taxon>Pezizomycotina</taxon>
        <taxon>Eurotiomycetes</taxon>
        <taxon>Eurotiomycetidae</taxon>
        <taxon>Eurotiales</taxon>
        <taxon>Aspergillaceae</taxon>
        <taxon>Aspergillus</taxon>
        <taxon>Aspergillus subgen. Circumdati</taxon>
    </lineage>
</organism>
<gene>
    <name evidence="2" type="ORF">An03g00620</name>
</gene>
<proteinExistence type="predicted"/>
<accession>A0AAJ8BME3</accession>
<feature type="region of interest" description="Disordered" evidence="1">
    <location>
        <begin position="18"/>
        <end position="37"/>
    </location>
</feature>
<name>A0AAJ8BME3_ASPNG</name>
<evidence type="ECO:0000313" key="2">
    <source>
        <dbReference type="RefSeq" id="XP_059600173.1"/>
    </source>
</evidence>
<reference evidence="2" key="2">
    <citation type="submission" date="2025-08" db="UniProtKB">
        <authorList>
            <consortium name="RefSeq"/>
        </authorList>
    </citation>
    <scope>IDENTIFICATION</scope>
</reference>
<dbReference type="GeneID" id="84590601"/>
<protein>
    <submittedName>
        <fullName evidence="2">Uncharacterized protein</fullName>
    </submittedName>
</protein>
<dbReference type="KEGG" id="ang:An03g00620"/>
<sequence>MLGCTGCVISPNNDWNAAGGSTRPGNPGKPQTAASVSLSSPATCIFLRPPTPVTRKLELKVATIKCLVCFQGTHILRSGLEHPLTTSLEPMRRPSFVLGKQATGQATSGWVLEPLSGHAVHGTGLDSRRSF</sequence>
<dbReference type="RefSeq" id="XP_059600173.1">
    <property type="nucleotide sequence ID" value="XM_059746863.1"/>
</dbReference>
<dbReference type="AlphaFoldDB" id="A0AAJ8BME3"/>